<comment type="caution">
    <text evidence="2">The sequence shown here is derived from an EMBL/GenBank/DDBJ whole genome shotgun (WGS) entry which is preliminary data.</text>
</comment>
<dbReference type="GeneID" id="89931498"/>
<name>A0AAV9NWM7_9PEZI</name>
<feature type="region of interest" description="Disordered" evidence="1">
    <location>
        <begin position="253"/>
        <end position="274"/>
    </location>
</feature>
<sequence>MPVGDLKMRFNVDDEAQPASMSTEEPFPETRIWTSDHDLLNSNLCELKPSNTLTAASTFLDSGALACLYALAGPDCKTFPLEVTVGKILNTMNQCITTHLDKKRRGFPKRTMKIRGRTPDYYRINFDPSAQDITGVSRRLHDLLSANQHLPAGQVLEILDEQSCRPFALSNRKDVPGAKKIGTIGQYPQHIDNRHYVSCWNDRLEALAVCEAAGWSLKEVVAAVIQSVRARCEKLDPDSLLLRDPNDLESHDLSARHVLSRSARRKRPPPSTAELRKHVGEWSLRDEVAGFARKVQECFDQPDRTNEQYADMVERELYCFKLANKKAAVRRKRHG</sequence>
<keyword evidence="3" id="KW-1185">Reference proteome</keyword>
<evidence type="ECO:0000256" key="1">
    <source>
        <dbReference type="SAM" id="MobiDB-lite"/>
    </source>
</evidence>
<dbReference type="Proteomes" id="UP001337655">
    <property type="component" value="Unassembled WGS sequence"/>
</dbReference>
<reference evidence="2 3" key="1">
    <citation type="submission" date="2023-08" db="EMBL/GenBank/DDBJ databases">
        <title>Black Yeasts Isolated from many extreme environments.</title>
        <authorList>
            <person name="Coleine C."/>
            <person name="Stajich J.E."/>
            <person name="Selbmann L."/>
        </authorList>
    </citation>
    <scope>NUCLEOTIDE SEQUENCE [LARGE SCALE GENOMIC DNA]</scope>
    <source>
        <strain evidence="2 3">CCFEE 5935</strain>
    </source>
</reference>
<dbReference type="RefSeq" id="XP_064654406.1">
    <property type="nucleotide sequence ID" value="XM_064807392.1"/>
</dbReference>
<proteinExistence type="predicted"/>
<evidence type="ECO:0000313" key="3">
    <source>
        <dbReference type="Proteomes" id="UP001337655"/>
    </source>
</evidence>
<gene>
    <name evidence="2" type="ORF">LTR77_010169</name>
</gene>
<protein>
    <submittedName>
        <fullName evidence="2">Uncharacterized protein</fullName>
    </submittedName>
</protein>
<dbReference type="EMBL" id="JAVRRT010000021">
    <property type="protein sequence ID" value="KAK5164078.1"/>
    <property type="molecule type" value="Genomic_DNA"/>
</dbReference>
<feature type="compositionally biased region" description="Basic residues" evidence="1">
    <location>
        <begin position="258"/>
        <end position="268"/>
    </location>
</feature>
<accession>A0AAV9NWM7</accession>
<organism evidence="2 3">
    <name type="scientific">Saxophila tyrrhenica</name>
    <dbReference type="NCBI Taxonomy" id="1690608"/>
    <lineage>
        <taxon>Eukaryota</taxon>
        <taxon>Fungi</taxon>
        <taxon>Dikarya</taxon>
        <taxon>Ascomycota</taxon>
        <taxon>Pezizomycotina</taxon>
        <taxon>Dothideomycetes</taxon>
        <taxon>Dothideomycetidae</taxon>
        <taxon>Mycosphaerellales</taxon>
        <taxon>Extremaceae</taxon>
        <taxon>Saxophila</taxon>
    </lineage>
</organism>
<dbReference type="AlphaFoldDB" id="A0AAV9NWM7"/>
<evidence type="ECO:0000313" key="2">
    <source>
        <dbReference type="EMBL" id="KAK5164078.1"/>
    </source>
</evidence>